<dbReference type="InterPro" id="IPR011629">
    <property type="entry name" value="CobW-like_C"/>
</dbReference>
<evidence type="ECO:0000313" key="8">
    <source>
        <dbReference type="EMBL" id="MXN99623.1"/>
    </source>
</evidence>
<evidence type="ECO:0000256" key="6">
    <source>
        <dbReference type="ARBA" id="ARBA00049117"/>
    </source>
</evidence>
<dbReference type="Proteomes" id="UP000440304">
    <property type="component" value="Unassembled WGS sequence"/>
</dbReference>
<evidence type="ECO:0000313" key="9">
    <source>
        <dbReference type="Proteomes" id="UP000440304"/>
    </source>
</evidence>
<comment type="catalytic activity">
    <reaction evidence="6">
        <text>GTP + H2O = GDP + phosphate + H(+)</text>
        <dbReference type="Rhea" id="RHEA:19669"/>
        <dbReference type="ChEBI" id="CHEBI:15377"/>
        <dbReference type="ChEBI" id="CHEBI:15378"/>
        <dbReference type="ChEBI" id="CHEBI:37565"/>
        <dbReference type="ChEBI" id="CHEBI:43474"/>
        <dbReference type="ChEBI" id="CHEBI:58189"/>
    </reaction>
    <physiologicalReaction direction="left-to-right" evidence="6">
        <dbReference type="Rhea" id="RHEA:19670"/>
    </physiologicalReaction>
</comment>
<sequence length="358" mass="38527">MVDIPAFTPVHLLTGFLGSGKTTLLKRLLADPALADTAVLINEFGEVGLDHHLVERIDDTMVLLQSGCVCCTVRGELSDALRDLHSRRERGLIPPFTRVVIESTGLADPFPVLSTLKSDPVLRHHFRAGSVVTTVDAVNGLSQLDTYAESTRQAAIADRLVITKTDLCEDGADLARLLSRLNELNPDALRAIAGEDGPDAEILFGEDTARRAAGLQSPSGFYCDAPMPTARADGAALHTTISSFVIAVDEPIDWTGFGVWLTMLLNRHGSRVLRVKGILALEGEERPVAIHGVQHLVHPPVHLAGWPSVERSSRLVFIVDGLDVNLLKRSFNAFALAGSTGIRPQPEAAVQTRSAQSP</sequence>
<reference evidence="8 9" key="1">
    <citation type="submission" date="2019-12" db="EMBL/GenBank/DDBJ databases">
        <title>Shinella granuli gen. nov., sp. nov., and proposal of the reclassification of Zoogloea ramigera ATCC 19623 as Shinella zoogloeoides sp. nov.</title>
        <authorList>
            <person name="Gao J."/>
        </authorList>
    </citation>
    <scope>NUCLEOTIDE SEQUENCE [LARGE SCALE GENOMIC DNA]</scope>
    <source>
        <strain evidence="8 9">DSM 287</strain>
    </source>
</reference>
<comment type="caution">
    <text evidence="8">The sequence shown here is derived from an EMBL/GenBank/DDBJ whole genome shotgun (WGS) entry which is preliminary data.</text>
</comment>
<dbReference type="AlphaFoldDB" id="A0A6N8TEK1"/>
<dbReference type="InterPro" id="IPR003495">
    <property type="entry name" value="CobW/HypB/UreG_nucleotide-bd"/>
</dbReference>
<proteinExistence type="inferred from homology"/>
<evidence type="ECO:0000259" key="7">
    <source>
        <dbReference type="SMART" id="SM00833"/>
    </source>
</evidence>
<comment type="similarity">
    <text evidence="4">Belongs to the SIMIBI class G3E GTPase family. ZNG1 subfamily.</text>
</comment>
<dbReference type="OrthoDB" id="9808822at2"/>
<dbReference type="Gene3D" id="3.30.1220.10">
    <property type="entry name" value="CobW-like, C-terminal domain"/>
    <property type="match status" value="1"/>
</dbReference>
<evidence type="ECO:0000256" key="1">
    <source>
        <dbReference type="ARBA" id="ARBA00022741"/>
    </source>
</evidence>
<evidence type="ECO:0000256" key="3">
    <source>
        <dbReference type="ARBA" id="ARBA00023186"/>
    </source>
</evidence>
<dbReference type="InterPro" id="IPR036627">
    <property type="entry name" value="CobW-likC_sf"/>
</dbReference>
<dbReference type="GO" id="GO:0000166">
    <property type="term" value="F:nucleotide binding"/>
    <property type="evidence" value="ECO:0007669"/>
    <property type="project" value="UniProtKB-KW"/>
</dbReference>
<dbReference type="InterPro" id="IPR027417">
    <property type="entry name" value="P-loop_NTPase"/>
</dbReference>
<evidence type="ECO:0000256" key="2">
    <source>
        <dbReference type="ARBA" id="ARBA00022801"/>
    </source>
</evidence>
<dbReference type="CDD" id="cd03112">
    <property type="entry name" value="CobW-like"/>
    <property type="match status" value="1"/>
</dbReference>
<dbReference type="Pfam" id="PF02492">
    <property type="entry name" value="cobW"/>
    <property type="match status" value="1"/>
</dbReference>
<dbReference type="Pfam" id="PF07683">
    <property type="entry name" value="CobW_C"/>
    <property type="match status" value="1"/>
</dbReference>
<keyword evidence="2" id="KW-0378">Hydrolase</keyword>
<feature type="domain" description="CobW C-terminal" evidence="7">
    <location>
        <begin position="241"/>
        <end position="335"/>
    </location>
</feature>
<dbReference type="Gene3D" id="3.40.50.300">
    <property type="entry name" value="P-loop containing nucleotide triphosphate hydrolases"/>
    <property type="match status" value="1"/>
</dbReference>
<name>A0A6N8TEK1_SHIZO</name>
<dbReference type="PANTHER" id="PTHR13748:SF62">
    <property type="entry name" value="COBW DOMAIN-CONTAINING PROTEIN"/>
    <property type="match status" value="1"/>
</dbReference>
<keyword evidence="1" id="KW-0547">Nucleotide-binding</keyword>
<dbReference type="SUPFAM" id="SSF90002">
    <property type="entry name" value="Hypothetical protein YjiA, C-terminal domain"/>
    <property type="match status" value="1"/>
</dbReference>
<dbReference type="RefSeq" id="WP_160785037.1">
    <property type="nucleotide sequence ID" value="NZ_CP086610.1"/>
</dbReference>
<accession>A0A6N8TEK1</accession>
<gene>
    <name evidence="8" type="ORF">GR156_04875</name>
</gene>
<dbReference type="GO" id="GO:0016787">
    <property type="term" value="F:hydrolase activity"/>
    <property type="evidence" value="ECO:0007669"/>
    <property type="project" value="UniProtKB-KW"/>
</dbReference>
<evidence type="ECO:0000256" key="5">
    <source>
        <dbReference type="ARBA" id="ARBA00045658"/>
    </source>
</evidence>
<dbReference type="PANTHER" id="PTHR13748">
    <property type="entry name" value="COBW-RELATED"/>
    <property type="match status" value="1"/>
</dbReference>
<protein>
    <submittedName>
        <fullName evidence="8">GTP-binding protein</fullName>
    </submittedName>
</protein>
<dbReference type="SUPFAM" id="SSF52540">
    <property type="entry name" value="P-loop containing nucleoside triphosphate hydrolases"/>
    <property type="match status" value="1"/>
</dbReference>
<dbReference type="EMBL" id="WUML01000003">
    <property type="protein sequence ID" value="MXN99623.1"/>
    <property type="molecule type" value="Genomic_DNA"/>
</dbReference>
<dbReference type="InterPro" id="IPR051316">
    <property type="entry name" value="Zinc-reg_GTPase_activator"/>
</dbReference>
<organism evidence="8 9">
    <name type="scientific">Shinella zoogloeoides</name>
    <name type="common">Crabtreella saccharophila</name>
    <dbReference type="NCBI Taxonomy" id="352475"/>
    <lineage>
        <taxon>Bacteria</taxon>
        <taxon>Pseudomonadati</taxon>
        <taxon>Pseudomonadota</taxon>
        <taxon>Alphaproteobacteria</taxon>
        <taxon>Hyphomicrobiales</taxon>
        <taxon>Rhizobiaceae</taxon>
        <taxon>Shinella</taxon>
    </lineage>
</organism>
<comment type="function">
    <text evidence="5">Zinc chaperone that directly transfers zinc cofactor to target proteins, thereby activating them. Zinc is transferred from the CXCC motif in the GTPase domain to the zinc binding site in target proteins in a process requiring GTP hydrolysis.</text>
</comment>
<dbReference type="GO" id="GO:0005737">
    <property type="term" value="C:cytoplasm"/>
    <property type="evidence" value="ECO:0007669"/>
    <property type="project" value="TreeGrafter"/>
</dbReference>
<evidence type="ECO:0000256" key="4">
    <source>
        <dbReference type="ARBA" id="ARBA00034320"/>
    </source>
</evidence>
<dbReference type="SMART" id="SM00833">
    <property type="entry name" value="CobW_C"/>
    <property type="match status" value="1"/>
</dbReference>
<keyword evidence="3" id="KW-0143">Chaperone</keyword>